<gene>
    <name evidence="1" type="ORF">WKI68_15700</name>
</gene>
<dbReference type="Proteomes" id="UP001382904">
    <property type="component" value="Unassembled WGS sequence"/>
</dbReference>
<proteinExistence type="predicted"/>
<evidence type="ECO:0000313" key="2">
    <source>
        <dbReference type="Proteomes" id="UP001382904"/>
    </source>
</evidence>
<keyword evidence="2" id="KW-1185">Reference proteome</keyword>
<reference evidence="1 2" key="1">
    <citation type="submission" date="2024-03" db="EMBL/GenBank/DDBJ databases">
        <title>Novel Streptomyces species of biotechnological and ecological value are a feature of Machair soil.</title>
        <authorList>
            <person name="Prole J.R."/>
            <person name="Goodfellow M."/>
            <person name="Allenby N."/>
            <person name="Ward A.C."/>
        </authorList>
    </citation>
    <scope>NUCLEOTIDE SEQUENCE [LARGE SCALE GENOMIC DNA]</scope>
    <source>
        <strain evidence="1 2">MS1.HAVA.3</strain>
    </source>
</reference>
<protein>
    <submittedName>
        <fullName evidence="1">Uncharacterized protein</fullName>
    </submittedName>
</protein>
<dbReference type="EMBL" id="JBBKAM010000002">
    <property type="protein sequence ID" value="MEJ8642462.1"/>
    <property type="molecule type" value="Genomic_DNA"/>
</dbReference>
<name>A0ABU8U3L5_9ACTN</name>
<evidence type="ECO:0000313" key="1">
    <source>
        <dbReference type="EMBL" id="MEJ8642462.1"/>
    </source>
</evidence>
<accession>A0ABU8U3L5</accession>
<sequence>MSLQVSLREAALKIELEIFGIDPWKRRNSGDVAAEVGTFQA</sequence>
<organism evidence="1 2">
    <name type="scientific">Streptomyces caledonius</name>
    <dbReference type="NCBI Taxonomy" id="3134107"/>
    <lineage>
        <taxon>Bacteria</taxon>
        <taxon>Bacillati</taxon>
        <taxon>Actinomycetota</taxon>
        <taxon>Actinomycetes</taxon>
        <taxon>Kitasatosporales</taxon>
        <taxon>Streptomycetaceae</taxon>
        <taxon>Streptomyces</taxon>
    </lineage>
</organism>
<comment type="caution">
    <text evidence="1">The sequence shown here is derived from an EMBL/GenBank/DDBJ whole genome shotgun (WGS) entry which is preliminary data.</text>
</comment>